<feature type="domain" description="YjeF C-terminal" evidence="7">
    <location>
        <begin position="29"/>
        <end position="297"/>
    </location>
</feature>
<protein>
    <recommendedName>
        <fullName evidence="6">ADP-dependent (S)-NAD(P)H-hydrate dehydratase</fullName>
        <ecNumber evidence="6">4.2.1.136</ecNumber>
    </recommendedName>
    <alternativeName>
        <fullName evidence="6">ADP-dependent NAD(P)HX dehydratase</fullName>
    </alternativeName>
</protein>
<keyword evidence="4 6" id="KW-0520">NAD</keyword>
<feature type="binding site" evidence="6">
    <location>
        <position position="177"/>
    </location>
    <ligand>
        <name>(6S)-NADPHX</name>
        <dbReference type="ChEBI" id="CHEBI:64076"/>
    </ligand>
</feature>
<proteinExistence type="inferred from homology"/>
<dbReference type="EC" id="4.2.1.136" evidence="6"/>
<dbReference type="Proteomes" id="UP000005025">
    <property type="component" value="Unassembled WGS sequence"/>
</dbReference>
<comment type="similarity">
    <text evidence="6">Belongs to the NnrD/CARKD family.</text>
</comment>
<feature type="binding site" evidence="6">
    <location>
        <position position="64"/>
    </location>
    <ligand>
        <name>(6S)-NADPHX</name>
        <dbReference type="ChEBI" id="CHEBI:64076"/>
    </ligand>
</feature>
<evidence type="ECO:0000256" key="5">
    <source>
        <dbReference type="ARBA" id="ARBA00023239"/>
    </source>
</evidence>
<dbReference type="STRING" id="797516.HMPREF9104_03289"/>
<evidence type="ECO:0000256" key="3">
    <source>
        <dbReference type="ARBA" id="ARBA00022857"/>
    </source>
</evidence>
<dbReference type="PROSITE" id="PS01049">
    <property type="entry name" value="YJEF_C_1"/>
    <property type="match status" value="1"/>
</dbReference>
<gene>
    <name evidence="6" type="primary">nnrD</name>
    <name evidence="8" type="ORF">HMPREF9104_03289</name>
</gene>
<dbReference type="GO" id="GO:0046496">
    <property type="term" value="P:nicotinamide nucleotide metabolic process"/>
    <property type="evidence" value="ECO:0007669"/>
    <property type="project" value="UniProtKB-UniRule"/>
</dbReference>
<comment type="caution">
    <text evidence="8">The sequence shown here is derived from an EMBL/GenBank/DDBJ whole genome shotgun (WGS) entry which is preliminary data.</text>
</comment>
<evidence type="ECO:0000313" key="8">
    <source>
        <dbReference type="EMBL" id="EHO45744.1"/>
    </source>
</evidence>
<dbReference type="GO" id="GO:0052855">
    <property type="term" value="F:ADP-dependent NAD(P)H-hydrate dehydratase activity"/>
    <property type="evidence" value="ECO:0007669"/>
    <property type="project" value="UniProtKB-UniRule"/>
</dbReference>
<dbReference type="NCBIfam" id="TIGR00196">
    <property type="entry name" value="yjeF_cterm"/>
    <property type="match status" value="1"/>
</dbReference>
<evidence type="ECO:0000256" key="4">
    <source>
        <dbReference type="ARBA" id="ARBA00023027"/>
    </source>
</evidence>
<evidence type="ECO:0000313" key="9">
    <source>
        <dbReference type="Proteomes" id="UP000005025"/>
    </source>
</evidence>
<organism evidence="8 9">
    <name type="scientific">Lentilactobacillus kisonensis F0435</name>
    <dbReference type="NCBI Taxonomy" id="797516"/>
    <lineage>
        <taxon>Bacteria</taxon>
        <taxon>Bacillati</taxon>
        <taxon>Bacillota</taxon>
        <taxon>Bacilli</taxon>
        <taxon>Lactobacillales</taxon>
        <taxon>Lactobacillaceae</taxon>
        <taxon>Lentilactobacillus</taxon>
    </lineage>
</organism>
<feature type="binding site" evidence="6">
    <location>
        <begin position="211"/>
        <end position="215"/>
    </location>
    <ligand>
        <name>AMP</name>
        <dbReference type="ChEBI" id="CHEBI:456215"/>
    </ligand>
</feature>
<dbReference type="Pfam" id="PF01256">
    <property type="entry name" value="Carb_kinase"/>
    <property type="match status" value="1"/>
</dbReference>
<dbReference type="GO" id="GO:0005524">
    <property type="term" value="F:ATP binding"/>
    <property type="evidence" value="ECO:0007669"/>
    <property type="project" value="UniProtKB-KW"/>
</dbReference>
<comment type="subunit">
    <text evidence="6">Homotetramer.</text>
</comment>
<dbReference type="EMBL" id="AGRJ01000279">
    <property type="protein sequence ID" value="EHO45744.1"/>
    <property type="molecule type" value="Genomic_DNA"/>
</dbReference>
<dbReference type="HOGENOM" id="CLU_024853_2_1_9"/>
<keyword evidence="1 6" id="KW-0547">Nucleotide-binding</keyword>
<dbReference type="InterPro" id="IPR017953">
    <property type="entry name" value="Carbohydrate_kinase_pred_CS"/>
</dbReference>
<dbReference type="PANTHER" id="PTHR12592:SF0">
    <property type="entry name" value="ATP-DEPENDENT (S)-NAD(P)H-HYDRATE DEHYDRATASE"/>
    <property type="match status" value="1"/>
</dbReference>
<evidence type="ECO:0000256" key="6">
    <source>
        <dbReference type="HAMAP-Rule" id="MF_01965"/>
    </source>
</evidence>
<feature type="binding site" evidence="6">
    <location>
        <position position="239"/>
    </location>
    <ligand>
        <name>AMP</name>
        <dbReference type="ChEBI" id="CHEBI:456215"/>
    </ligand>
</feature>
<dbReference type="GO" id="GO:0110051">
    <property type="term" value="P:metabolite repair"/>
    <property type="evidence" value="ECO:0007669"/>
    <property type="project" value="TreeGrafter"/>
</dbReference>
<dbReference type="Gene3D" id="3.40.1190.20">
    <property type="match status" value="1"/>
</dbReference>
<reference evidence="8 9" key="1">
    <citation type="submission" date="2011-09" db="EMBL/GenBank/DDBJ databases">
        <authorList>
            <person name="Weinstock G."/>
            <person name="Sodergren E."/>
            <person name="Clifton S."/>
            <person name="Fulton L."/>
            <person name="Fulton B."/>
            <person name="Courtney L."/>
            <person name="Fronick C."/>
            <person name="Harrison M."/>
            <person name="Strong C."/>
            <person name="Farmer C."/>
            <person name="Delahaunty K."/>
            <person name="Markovic C."/>
            <person name="Hall O."/>
            <person name="Minx P."/>
            <person name="Tomlinson C."/>
            <person name="Mitreva M."/>
            <person name="Hou S."/>
            <person name="Chen J."/>
            <person name="Wollam A."/>
            <person name="Pepin K.H."/>
            <person name="Johnson M."/>
            <person name="Bhonagiri V."/>
            <person name="Zhang X."/>
            <person name="Suruliraj S."/>
            <person name="Warren W."/>
            <person name="Chinwalla A."/>
            <person name="Mardis E.R."/>
            <person name="Wilson R.K."/>
        </authorList>
    </citation>
    <scope>NUCLEOTIDE SEQUENCE [LARGE SCALE GENOMIC DNA]</scope>
    <source>
        <strain evidence="8 9">F0435</strain>
    </source>
</reference>
<dbReference type="PROSITE" id="PS01050">
    <property type="entry name" value="YJEF_C_2"/>
    <property type="match status" value="1"/>
</dbReference>
<dbReference type="PANTHER" id="PTHR12592">
    <property type="entry name" value="ATP-DEPENDENT (S)-NAD(P)H-HYDRATE DEHYDRATASE FAMILY MEMBER"/>
    <property type="match status" value="1"/>
</dbReference>
<dbReference type="AlphaFoldDB" id="H1LKY3"/>
<keyword evidence="5 6" id="KW-0456">Lyase</keyword>
<keyword evidence="2 6" id="KW-0067">ATP-binding</keyword>
<comment type="catalytic activity">
    <reaction evidence="6">
        <text>(6S)-NADHX + ADP = AMP + phosphate + NADH + H(+)</text>
        <dbReference type="Rhea" id="RHEA:32223"/>
        <dbReference type="ChEBI" id="CHEBI:15378"/>
        <dbReference type="ChEBI" id="CHEBI:43474"/>
        <dbReference type="ChEBI" id="CHEBI:57945"/>
        <dbReference type="ChEBI" id="CHEBI:64074"/>
        <dbReference type="ChEBI" id="CHEBI:456215"/>
        <dbReference type="ChEBI" id="CHEBI:456216"/>
        <dbReference type="EC" id="4.2.1.136"/>
    </reaction>
</comment>
<dbReference type="InterPro" id="IPR000631">
    <property type="entry name" value="CARKD"/>
</dbReference>
<sequence>MRLLLFNKVDGILKAIKFIRSIIIMEKITENLLTKVIRKRPANSFKGTYGKVVLIGGSQNFGGAIIMASLAAVYSGAGLVTTITNPTNQSSLHDWLPEAMFVDDNQFDAAQSIVTAANVIVIGPGLGTDQHALSLLKQTFALAKTGQVLVIDGSALTLIAQNNLALPKGPLNVLTPHQMEWQRLSGIKIANQTTQKNREVANQLGAIVVVKSHRTQVYVDNQVYENPGGTPAQATGGMGDTLAGMIGGFTAQFNNKSEAVLAAVYTHSAIADELAKKQYVVLPHQISEALPTFMLQHQGANQAE</sequence>
<comment type="catalytic activity">
    <reaction evidence="6">
        <text>(6S)-NADPHX + ADP = AMP + phosphate + NADPH + H(+)</text>
        <dbReference type="Rhea" id="RHEA:32235"/>
        <dbReference type="ChEBI" id="CHEBI:15378"/>
        <dbReference type="ChEBI" id="CHEBI:43474"/>
        <dbReference type="ChEBI" id="CHEBI:57783"/>
        <dbReference type="ChEBI" id="CHEBI:64076"/>
        <dbReference type="ChEBI" id="CHEBI:456215"/>
        <dbReference type="ChEBI" id="CHEBI:456216"/>
        <dbReference type="EC" id="4.2.1.136"/>
    </reaction>
</comment>
<evidence type="ECO:0000259" key="7">
    <source>
        <dbReference type="PROSITE" id="PS51383"/>
    </source>
</evidence>
<dbReference type="InterPro" id="IPR029056">
    <property type="entry name" value="Ribokinase-like"/>
</dbReference>
<dbReference type="HAMAP" id="MF_01965">
    <property type="entry name" value="NADHX_dehydratase"/>
    <property type="match status" value="1"/>
</dbReference>
<dbReference type="PROSITE" id="PS51383">
    <property type="entry name" value="YJEF_C_3"/>
    <property type="match status" value="1"/>
</dbReference>
<feature type="binding site" evidence="6">
    <location>
        <position position="240"/>
    </location>
    <ligand>
        <name>(6S)-NADPHX</name>
        <dbReference type="ChEBI" id="CHEBI:64076"/>
    </ligand>
</feature>
<evidence type="ECO:0000256" key="2">
    <source>
        <dbReference type="ARBA" id="ARBA00022840"/>
    </source>
</evidence>
<name>H1LKY3_9LACO</name>
<comment type="function">
    <text evidence="6">Catalyzes the dehydration of the S-form of NAD(P)HX at the expense of ADP, which is converted to AMP. Together with NAD(P)HX epimerase, which catalyzes the epimerization of the S- and R-forms, the enzyme allows the repair of both epimers of NAD(P)HX, a damaged form of NAD(P)H that is a result of enzymatic or heat-dependent hydration.</text>
</comment>
<keyword evidence="3 6" id="KW-0521">NADP</keyword>
<dbReference type="PATRIC" id="fig|797516.3.peg.2954"/>
<evidence type="ECO:0000256" key="1">
    <source>
        <dbReference type="ARBA" id="ARBA00022741"/>
    </source>
</evidence>
<dbReference type="SUPFAM" id="SSF53613">
    <property type="entry name" value="Ribokinase-like"/>
    <property type="match status" value="1"/>
</dbReference>
<accession>H1LKY3</accession>
<comment type="cofactor">
    <cofactor evidence="6">
        <name>Mg(2+)</name>
        <dbReference type="ChEBI" id="CHEBI:18420"/>
    </cofactor>
</comment>
<feature type="binding site" evidence="6">
    <location>
        <position position="125"/>
    </location>
    <ligand>
        <name>(6S)-NADPHX</name>
        <dbReference type="ChEBI" id="CHEBI:64076"/>
    </ligand>
</feature>
<dbReference type="CDD" id="cd01171">
    <property type="entry name" value="YXKO-related"/>
    <property type="match status" value="1"/>
</dbReference>
<dbReference type="GO" id="GO:0052856">
    <property type="term" value="F:NAD(P)HX epimerase activity"/>
    <property type="evidence" value="ECO:0007669"/>
    <property type="project" value="TreeGrafter"/>
</dbReference>